<feature type="compositionally biased region" description="Basic and acidic residues" evidence="1">
    <location>
        <begin position="260"/>
        <end position="270"/>
    </location>
</feature>
<protein>
    <submittedName>
        <fullName evidence="3">Retrovirus-related Pol polyprotein from type-1 retrotransposable element R2</fullName>
    </submittedName>
</protein>
<sequence length="1412" mass="158486">MAIAANSNCRDSLGVPREEVHRKILLLCASSAIPGLAAAPLPAREPARQRQEYTQTSAWDQDDEVVLPQLPDPRLRGQQPAWSEASEATARTAPAANGYGYHHQKTTLQAKQVPPATPPYTPMTHAPTSSWEETYQPAEAKPTAASYPAASYPTYPAYTAPQRAHGDYDPWHDDDAPATPPVVFSYKQSYIEPAPEIMQVDVIGSPTELAEEESDDMDAGNIRASASGVTGVKLEKRKRREPRGDLPPRVPDDEDEELDSPSKRPQRSDDQPLTAREIRALLGGHLSEMKTAWSSIQSRVDKVEQEQARSSFEVGNLQSRTRVLEKDMIDNKKTTEQQGISIDGLAKEVQSMKVKIDELKSEPPPAADPARVQAAAGAPCDPWAEFLRRRADGRNPEPPPDNDKGDLLSEEEKRTLVVGGWLQDTRRSVIEEEAMVVLAQPDIKALLDVEKVAVYGPRRWGCIAQWNLAGQSASLADLVAKDANLLFVQELSRSTPGWDSFETDSFQWVTYRDADHWRGVGIAISLDLFDSVIHKFASKRGIWIVARIKGLGRVVLGSLHCHTGVTNAVYQAAVLEFMSTCPRKHRGLPLLCGVDANEEPTWGRLEDQDVGVTSGSSNLNVLVHEMEKHGVRACPPCDEHRTMPTHYPRDSRRQGRHIDLIFGRQVHVRPLRVDPERRHTIDTDHAIVLGDLLVAGGCLRNDWGNDSRARWVYQQLPADFEIVDEDDLKELATKCTRPRTSQAYKDDQEVLDAIRQARQDKLPASWKRVHRLRRVGRKRWQTARKTAILQGDWEAYRQLQQEKKRKRGWWGGLLRDTSSADLTSAVTSHLTEKMVDLTNGTWDDELCRMMGEFKATGDECFKPFTIHDVREELQHMKCRSAVGPDGIGVHLLREIASHDDLQHGLLHLINHIVRTQELPASWETSFLALLAKCPEPLVPGDLRPICVSSAFHKLTSRLVCARALPKLRRGSHISCCGRGRQSADLVGTISRLRDVTKEWQEPLLLCKLDVAGAFDRVDRLRIAKLLISRLSGGDLACELRYLLAQLHTHTLLGRVPGGGEVKLRPNIGIKQGAPESAELFGLVVDALLSDLVHCRRWGDLGCPFPEVDLSLLFYQDDVFLVETDMVRLAKRIRAVDRCLSTAGLKLAAKKTKIVSNCHYKGCRKVKIAEHLFQVAPLGESVRVLGVPFSLCHDASEQAKALIGRTRDASAAHHDILTTPGPWMQKITLMQKLVESQFLWIAGALHWGSSDLHALNVLQIHTCRHAFGLRRHGGETWYDWNARTCRFVRVWLHNQGVQRWSARVLTLQHTLHGHWARRVELVGGRPSAPPPLRALQWRCTAWWRGQQSLSSRVAVRHPCRFFASNPERQIAQSNGNDWILLAQNRDDWSASRKNYVEEWDVPWCAGRQLAIRY</sequence>
<dbReference type="InterPro" id="IPR036691">
    <property type="entry name" value="Endo/exonu/phosph_ase_sf"/>
</dbReference>
<dbReference type="PROSITE" id="PS50878">
    <property type="entry name" value="RT_POL"/>
    <property type="match status" value="1"/>
</dbReference>
<feature type="compositionally biased region" description="Acidic residues" evidence="1">
    <location>
        <begin position="209"/>
        <end position="218"/>
    </location>
</feature>
<reference evidence="3 4" key="1">
    <citation type="submission" date="2016-02" db="EMBL/GenBank/DDBJ databases">
        <title>Genome analysis of coral dinoflagellate symbionts highlights evolutionary adaptations to a symbiotic lifestyle.</title>
        <authorList>
            <person name="Aranda M."/>
            <person name="Li Y."/>
            <person name="Liew Y.J."/>
            <person name="Baumgarten S."/>
            <person name="Simakov O."/>
            <person name="Wilson M."/>
            <person name="Piel J."/>
            <person name="Ashoor H."/>
            <person name="Bougouffa S."/>
            <person name="Bajic V.B."/>
            <person name="Ryu T."/>
            <person name="Ravasi T."/>
            <person name="Bayer T."/>
            <person name="Micklem G."/>
            <person name="Kim H."/>
            <person name="Bhak J."/>
            <person name="Lajeunesse T.C."/>
            <person name="Voolstra C.R."/>
        </authorList>
    </citation>
    <scope>NUCLEOTIDE SEQUENCE [LARGE SCALE GENOMIC DNA]</scope>
    <source>
        <strain evidence="3 4">CCMP2467</strain>
    </source>
</reference>
<evidence type="ECO:0000259" key="2">
    <source>
        <dbReference type="PROSITE" id="PS50878"/>
    </source>
</evidence>
<evidence type="ECO:0000256" key="1">
    <source>
        <dbReference type="SAM" id="MobiDB-lite"/>
    </source>
</evidence>
<accession>A0A1Q9EE14</accession>
<dbReference type="EMBL" id="LSRX01000178">
    <property type="protein sequence ID" value="OLQ05670.1"/>
    <property type="molecule type" value="Genomic_DNA"/>
</dbReference>
<feature type="compositionally biased region" description="Low complexity" evidence="1">
    <location>
        <begin position="81"/>
        <end position="90"/>
    </location>
</feature>
<gene>
    <name evidence="3" type="ORF">AK812_SmicGene11105</name>
</gene>
<dbReference type="PANTHER" id="PTHR47510">
    <property type="entry name" value="REVERSE TRANSCRIPTASE DOMAIN-CONTAINING PROTEIN"/>
    <property type="match status" value="1"/>
</dbReference>
<dbReference type="InterPro" id="IPR000477">
    <property type="entry name" value="RT_dom"/>
</dbReference>
<dbReference type="Proteomes" id="UP000186817">
    <property type="component" value="Unassembled WGS sequence"/>
</dbReference>
<feature type="region of interest" description="Disordered" evidence="1">
    <location>
        <begin position="390"/>
        <end position="410"/>
    </location>
</feature>
<dbReference type="Pfam" id="PF00078">
    <property type="entry name" value="RVT_1"/>
    <property type="match status" value="1"/>
</dbReference>
<dbReference type="Gene3D" id="3.60.10.10">
    <property type="entry name" value="Endonuclease/exonuclease/phosphatase"/>
    <property type="match status" value="1"/>
</dbReference>
<organism evidence="3 4">
    <name type="scientific">Symbiodinium microadriaticum</name>
    <name type="common">Dinoflagellate</name>
    <name type="synonym">Zooxanthella microadriatica</name>
    <dbReference type="NCBI Taxonomy" id="2951"/>
    <lineage>
        <taxon>Eukaryota</taxon>
        <taxon>Sar</taxon>
        <taxon>Alveolata</taxon>
        <taxon>Dinophyceae</taxon>
        <taxon>Suessiales</taxon>
        <taxon>Symbiodiniaceae</taxon>
        <taxon>Symbiodinium</taxon>
    </lineage>
</organism>
<feature type="region of interest" description="Disordered" evidence="1">
    <location>
        <begin position="208"/>
        <end position="274"/>
    </location>
</feature>
<dbReference type="SUPFAM" id="SSF56219">
    <property type="entry name" value="DNase I-like"/>
    <property type="match status" value="1"/>
</dbReference>
<name>A0A1Q9EE14_SYMMI</name>
<evidence type="ECO:0000313" key="3">
    <source>
        <dbReference type="EMBL" id="OLQ05670.1"/>
    </source>
</evidence>
<dbReference type="PANTHER" id="PTHR47510:SF3">
    <property type="entry name" value="ENDO_EXONUCLEASE_PHOSPHATASE DOMAIN-CONTAINING PROTEIN"/>
    <property type="match status" value="1"/>
</dbReference>
<keyword evidence="4" id="KW-1185">Reference proteome</keyword>
<comment type="caution">
    <text evidence="3">The sequence shown here is derived from an EMBL/GenBank/DDBJ whole genome shotgun (WGS) entry which is preliminary data.</text>
</comment>
<feature type="domain" description="Reverse transcriptase" evidence="2">
    <location>
        <begin position="911"/>
        <end position="1188"/>
    </location>
</feature>
<proteinExistence type="predicted"/>
<evidence type="ECO:0000313" key="4">
    <source>
        <dbReference type="Proteomes" id="UP000186817"/>
    </source>
</evidence>
<dbReference type="OrthoDB" id="409242at2759"/>
<feature type="region of interest" description="Disordered" evidence="1">
    <location>
        <begin position="37"/>
        <end position="90"/>
    </location>
</feature>